<dbReference type="RefSeq" id="WP_177193778.1">
    <property type="nucleotide sequence ID" value="NZ_FOVP01000003.1"/>
</dbReference>
<protein>
    <submittedName>
        <fullName evidence="1">Uncharacterized protein</fullName>
    </submittedName>
</protein>
<dbReference type="EMBL" id="FOVP01000003">
    <property type="protein sequence ID" value="SFN49066.1"/>
    <property type="molecule type" value="Genomic_DNA"/>
</dbReference>
<accession>A0A1I4ZFM4</accession>
<name>A0A1I4ZFM4_9RHOB</name>
<reference evidence="2" key="1">
    <citation type="submission" date="2016-10" db="EMBL/GenBank/DDBJ databases">
        <authorList>
            <person name="Varghese N."/>
            <person name="Submissions S."/>
        </authorList>
    </citation>
    <scope>NUCLEOTIDE SEQUENCE [LARGE SCALE GENOMIC DNA]</scope>
    <source>
        <strain evidence="2">DSM 28463</strain>
    </source>
</reference>
<dbReference type="Proteomes" id="UP000198599">
    <property type="component" value="Unassembled WGS sequence"/>
</dbReference>
<dbReference type="STRING" id="1005928.SAMN04487859_103191"/>
<sequence length="46" mass="4938">MADFQARAALGAICDGLSDLCRDEKGGRPEATTRLIENGQLNPDTF</sequence>
<evidence type="ECO:0000313" key="2">
    <source>
        <dbReference type="Proteomes" id="UP000198599"/>
    </source>
</evidence>
<keyword evidence="2" id="KW-1185">Reference proteome</keyword>
<evidence type="ECO:0000313" key="1">
    <source>
        <dbReference type="EMBL" id="SFN49066.1"/>
    </source>
</evidence>
<dbReference type="AlphaFoldDB" id="A0A1I4ZFM4"/>
<gene>
    <name evidence="1" type="ORF">SAMN04487859_103191</name>
</gene>
<proteinExistence type="predicted"/>
<organism evidence="1 2">
    <name type="scientific">Roseovarius lutimaris</name>
    <dbReference type="NCBI Taxonomy" id="1005928"/>
    <lineage>
        <taxon>Bacteria</taxon>
        <taxon>Pseudomonadati</taxon>
        <taxon>Pseudomonadota</taxon>
        <taxon>Alphaproteobacteria</taxon>
        <taxon>Rhodobacterales</taxon>
        <taxon>Roseobacteraceae</taxon>
        <taxon>Roseovarius</taxon>
    </lineage>
</organism>